<dbReference type="AlphaFoldDB" id="A0AA35URL9"/>
<dbReference type="NCBIfam" id="TIGR01222">
    <property type="entry name" value="minC"/>
    <property type="match status" value="1"/>
</dbReference>
<keyword evidence="10" id="KW-1185">Reference proteome</keyword>
<evidence type="ECO:0000256" key="6">
    <source>
        <dbReference type="HAMAP-Rule" id="MF_00267"/>
    </source>
</evidence>
<dbReference type="Pfam" id="PF03775">
    <property type="entry name" value="MinC_C"/>
    <property type="match status" value="1"/>
</dbReference>
<evidence type="ECO:0000256" key="4">
    <source>
        <dbReference type="ARBA" id="ARBA00023306"/>
    </source>
</evidence>
<dbReference type="GO" id="GO:0000902">
    <property type="term" value="P:cell morphogenesis"/>
    <property type="evidence" value="ECO:0007669"/>
    <property type="project" value="InterPro"/>
</dbReference>
<dbReference type="GO" id="GO:1901891">
    <property type="term" value="P:regulation of cell septum assembly"/>
    <property type="evidence" value="ECO:0007669"/>
    <property type="project" value="InterPro"/>
</dbReference>
<keyword evidence="2 6" id="KW-0132">Cell division</keyword>
<comment type="function">
    <text evidence="5 6">Cell division inhibitor that blocks the formation of polar Z ring septums. Rapidly oscillates between the poles of the cell to destabilize FtsZ filaments that have formed before they mature into polar Z rings. Prevents FtsZ polymerization.</text>
</comment>
<comment type="similarity">
    <text evidence="1 6">Belongs to the MinC family.</text>
</comment>
<dbReference type="InterPro" id="IPR007874">
    <property type="entry name" value="MinC_N"/>
</dbReference>
<name>A0AA35URL9_9PROT</name>
<sequence>MPSSTSSSPAMPDDGASAPLRIRARGRSFLALVLSPERPLARWVEALDEQIARSAGFFAGKPVILDLALLDRSDEGLEGLQEKLVERGVQIVGIEGAARDWPALSGWTWPGSLEGGRASGAVDIPEEAVGRSGEAVSTGRSLIVTEAVRSGQSVRNLEGDLVVIGSVASGAEIVAAGSIHVYGALRGRAVAGVGGRADARIFARRMDAELLAIDGYYMTAEEMGGELTGQSAQAMLAEERIIVRSVG</sequence>
<evidence type="ECO:0000256" key="5">
    <source>
        <dbReference type="ARBA" id="ARBA00025606"/>
    </source>
</evidence>
<evidence type="ECO:0000256" key="2">
    <source>
        <dbReference type="ARBA" id="ARBA00022618"/>
    </source>
</evidence>
<evidence type="ECO:0000313" key="9">
    <source>
        <dbReference type="EMBL" id="CAI9120891.1"/>
    </source>
</evidence>
<dbReference type="InterPro" id="IPR013033">
    <property type="entry name" value="MinC"/>
</dbReference>
<dbReference type="InterPro" id="IPR036145">
    <property type="entry name" value="MinC_C_sf"/>
</dbReference>
<reference evidence="9" key="1">
    <citation type="submission" date="2023-03" db="EMBL/GenBank/DDBJ databases">
        <authorList>
            <person name="Cleenwerck I."/>
        </authorList>
    </citation>
    <scope>NUCLEOTIDE SEQUENCE</scope>
    <source>
        <strain evidence="9">LMG 32879</strain>
    </source>
</reference>
<accession>A0AA35URL9</accession>
<dbReference type="GO" id="GO:0051302">
    <property type="term" value="P:regulation of cell division"/>
    <property type="evidence" value="ECO:0007669"/>
    <property type="project" value="InterPro"/>
</dbReference>
<protein>
    <recommendedName>
        <fullName evidence="6">Probable septum site-determining protein MinC</fullName>
    </recommendedName>
</protein>
<organism evidence="9 10">
    <name type="scientific">Brytella acorum</name>
    <dbReference type="NCBI Taxonomy" id="2959299"/>
    <lineage>
        <taxon>Bacteria</taxon>
        <taxon>Pseudomonadati</taxon>
        <taxon>Pseudomonadota</taxon>
        <taxon>Alphaproteobacteria</taxon>
        <taxon>Acetobacterales</taxon>
        <taxon>Acetobacteraceae</taxon>
        <taxon>Brytella</taxon>
    </lineage>
</organism>
<evidence type="ECO:0000259" key="7">
    <source>
        <dbReference type="Pfam" id="PF03775"/>
    </source>
</evidence>
<keyword evidence="3 6" id="KW-0717">Septation</keyword>
<keyword evidence="4 6" id="KW-0131">Cell cycle</keyword>
<dbReference type="Gene3D" id="2.160.20.70">
    <property type="match status" value="1"/>
</dbReference>
<feature type="domain" description="Septum formation inhibitor MinC C-terminal" evidence="7">
    <location>
        <begin position="143"/>
        <end position="243"/>
    </location>
</feature>
<dbReference type="RefSeq" id="WP_289841207.1">
    <property type="nucleotide sequence ID" value="NZ_CATKSH010000009.1"/>
</dbReference>
<dbReference type="PANTHER" id="PTHR34108:SF1">
    <property type="entry name" value="SEPTUM SITE-DETERMINING PROTEIN MINC"/>
    <property type="match status" value="1"/>
</dbReference>
<evidence type="ECO:0000256" key="3">
    <source>
        <dbReference type="ARBA" id="ARBA00023210"/>
    </source>
</evidence>
<evidence type="ECO:0000256" key="1">
    <source>
        <dbReference type="ARBA" id="ARBA00006291"/>
    </source>
</evidence>
<dbReference type="Gene3D" id="3.30.70.260">
    <property type="match status" value="1"/>
</dbReference>
<dbReference type="GO" id="GO:0000917">
    <property type="term" value="P:division septum assembly"/>
    <property type="evidence" value="ECO:0007669"/>
    <property type="project" value="UniProtKB-KW"/>
</dbReference>
<dbReference type="HAMAP" id="MF_00267">
    <property type="entry name" value="MinC"/>
    <property type="match status" value="1"/>
</dbReference>
<dbReference type="Pfam" id="PF05209">
    <property type="entry name" value="MinC_N"/>
    <property type="match status" value="1"/>
</dbReference>
<dbReference type="PANTHER" id="PTHR34108">
    <property type="entry name" value="SEPTUM SITE-DETERMINING PROTEIN MINC"/>
    <property type="match status" value="1"/>
</dbReference>
<dbReference type="InterPro" id="IPR016098">
    <property type="entry name" value="CAP/MinC_C"/>
</dbReference>
<proteinExistence type="inferred from homology"/>
<evidence type="ECO:0000313" key="10">
    <source>
        <dbReference type="Proteomes" id="UP001176960"/>
    </source>
</evidence>
<comment type="subunit">
    <text evidence="6">Interacts with MinD and FtsZ.</text>
</comment>
<dbReference type="EMBL" id="CATKSH010000009">
    <property type="protein sequence ID" value="CAI9120891.1"/>
    <property type="molecule type" value="Genomic_DNA"/>
</dbReference>
<feature type="domain" description="Septum formation inhibitor MinC N-terminal" evidence="8">
    <location>
        <begin position="28"/>
        <end position="90"/>
    </location>
</feature>
<comment type="caution">
    <text evidence="9">The sequence shown here is derived from an EMBL/GenBank/DDBJ whole genome shotgun (WGS) entry which is preliminary data.</text>
</comment>
<dbReference type="SUPFAM" id="SSF63848">
    <property type="entry name" value="Cell-division inhibitor MinC, C-terminal domain"/>
    <property type="match status" value="1"/>
</dbReference>
<gene>
    <name evidence="6 9" type="primary">minC</name>
    <name evidence="9" type="ORF">LMG32879_001731</name>
</gene>
<dbReference type="InterPro" id="IPR005526">
    <property type="entry name" value="Septum_form_inhib_MinC_C"/>
</dbReference>
<dbReference type="Proteomes" id="UP001176960">
    <property type="component" value="Unassembled WGS sequence"/>
</dbReference>
<evidence type="ECO:0000259" key="8">
    <source>
        <dbReference type="Pfam" id="PF05209"/>
    </source>
</evidence>